<keyword evidence="3" id="KW-1185">Reference proteome</keyword>
<dbReference type="EMBL" id="ML977320">
    <property type="protein sequence ID" value="KAF2116821.1"/>
    <property type="molecule type" value="Genomic_DNA"/>
</dbReference>
<proteinExistence type="predicted"/>
<evidence type="ECO:0000313" key="2">
    <source>
        <dbReference type="EMBL" id="KAF2116821.1"/>
    </source>
</evidence>
<sequence length="143" mass="16534">MEGLSENSADALNTHTRGSFSTPSCRRSRRIVDRQAYSDAEREMLEEWPRFGSIFRANAIAMREEANALLELQRKHETLAPFMTYGTAARDAALKKMNDGLESSFESLNDMFQRYVMQLEKKRILMEKAVHEAEARLLKRKQC</sequence>
<evidence type="ECO:0000313" key="3">
    <source>
        <dbReference type="Proteomes" id="UP000799770"/>
    </source>
</evidence>
<gene>
    <name evidence="2" type="ORF">BDV96DRAFT_35463</name>
</gene>
<evidence type="ECO:0000256" key="1">
    <source>
        <dbReference type="SAM" id="MobiDB-lite"/>
    </source>
</evidence>
<protein>
    <submittedName>
        <fullName evidence="2">Uncharacterized protein</fullName>
    </submittedName>
</protein>
<name>A0A6A5ZED2_9PLEO</name>
<feature type="region of interest" description="Disordered" evidence="1">
    <location>
        <begin position="1"/>
        <end position="25"/>
    </location>
</feature>
<accession>A0A6A5ZED2</accession>
<dbReference type="Proteomes" id="UP000799770">
    <property type="component" value="Unassembled WGS sequence"/>
</dbReference>
<organism evidence="2 3">
    <name type="scientific">Lophiotrema nucula</name>
    <dbReference type="NCBI Taxonomy" id="690887"/>
    <lineage>
        <taxon>Eukaryota</taxon>
        <taxon>Fungi</taxon>
        <taxon>Dikarya</taxon>
        <taxon>Ascomycota</taxon>
        <taxon>Pezizomycotina</taxon>
        <taxon>Dothideomycetes</taxon>
        <taxon>Pleosporomycetidae</taxon>
        <taxon>Pleosporales</taxon>
        <taxon>Lophiotremataceae</taxon>
        <taxon>Lophiotrema</taxon>
    </lineage>
</organism>
<dbReference type="AlphaFoldDB" id="A0A6A5ZED2"/>
<reference evidence="2" key="1">
    <citation type="journal article" date="2020" name="Stud. Mycol.">
        <title>101 Dothideomycetes genomes: a test case for predicting lifestyles and emergence of pathogens.</title>
        <authorList>
            <person name="Haridas S."/>
            <person name="Albert R."/>
            <person name="Binder M."/>
            <person name="Bloem J."/>
            <person name="Labutti K."/>
            <person name="Salamov A."/>
            <person name="Andreopoulos B."/>
            <person name="Baker S."/>
            <person name="Barry K."/>
            <person name="Bills G."/>
            <person name="Bluhm B."/>
            <person name="Cannon C."/>
            <person name="Castanera R."/>
            <person name="Culley D."/>
            <person name="Daum C."/>
            <person name="Ezra D."/>
            <person name="Gonzalez J."/>
            <person name="Henrissat B."/>
            <person name="Kuo A."/>
            <person name="Liang C."/>
            <person name="Lipzen A."/>
            <person name="Lutzoni F."/>
            <person name="Magnuson J."/>
            <person name="Mondo S."/>
            <person name="Nolan M."/>
            <person name="Ohm R."/>
            <person name="Pangilinan J."/>
            <person name="Park H.-J."/>
            <person name="Ramirez L."/>
            <person name="Alfaro M."/>
            <person name="Sun H."/>
            <person name="Tritt A."/>
            <person name="Yoshinaga Y."/>
            <person name="Zwiers L.-H."/>
            <person name="Turgeon B."/>
            <person name="Goodwin S."/>
            <person name="Spatafora J."/>
            <person name="Crous P."/>
            <person name="Grigoriev I."/>
        </authorList>
    </citation>
    <scope>NUCLEOTIDE SEQUENCE</scope>
    <source>
        <strain evidence="2">CBS 627.86</strain>
    </source>
</reference>